<comment type="caution">
    <text evidence="1">The sequence shown here is derived from an EMBL/GenBank/DDBJ whole genome shotgun (WGS) entry which is preliminary data.</text>
</comment>
<name>A0ACA9PD11_9GLOM</name>
<keyword evidence="2" id="KW-1185">Reference proteome</keyword>
<reference evidence="1" key="1">
    <citation type="submission" date="2021-06" db="EMBL/GenBank/DDBJ databases">
        <authorList>
            <person name="Kallberg Y."/>
            <person name="Tangrot J."/>
            <person name="Rosling A."/>
        </authorList>
    </citation>
    <scope>NUCLEOTIDE SEQUENCE</scope>
    <source>
        <strain evidence="1">28 12/20/2015</strain>
    </source>
</reference>
<dbReference type="EMBL" id="CAJVPW010024117">
    <property type="protein sequence ID" value="CAG8703593.1"/>
    <property type="molecule type" value="Genomic_DNA"/>
</dbReference>
<organism evidence="1 2">
    <name type="scientific">Cetraspora pellucida</name>
    <dbReference type="NCBI Taxonomy" id="1433469"/>
    <lineage>
        <taxon>Eukaryota</taxon>
        <taxon>Fungi</taxon>
        <taxon>Fungi incertae sedis</taxon>
        <taxon>Mucoromycota</taxon>
        <taxon>Glomeromycotina</taxon>
        <taxon>Glomeromycetes</taxon>
        <taxon>Diversisporales</taxon>
        <taxon>Gigasporaceae</taxon>
        <taxon>Cetraspora</taxon>
    </lineage>
</organism>
<sequence length="103" mass="11179">MAEPTTQAVIDQNVLNASASSAAVATHLQTQQQMLQQQQNQAFMTQYIDILKCNIHQKALTPTGSSFGLLFTDFGTSSLGTISIKKSNWSDLLTAEATSLRCK</sequence>
<evidence type="ECO:0000313" key="2">
    <source>
        <dbReference type="Proteomes" id="UP000789366"/>
    </source>
</evidence>
<protein>
    <submittedName>
        <fullName evidence="1">1385_t:CDS:1</fullName>
    </submittedName>
</protein>
<gene>
    <name evidence="1" type="ORF">SPELUC_LOCUS11403</name>
</gene>
<proteinExistence type="predicted"/>
<accession>A0ACA9PD11</accession>
<dbReference type="Proteomes" id="UP000789366">
    <property type="component" value="Unassembled WGS sequence"/>
</dbReference>
<evidence type="ECO:0000313" key="1">
    <source>
        <dbReference type="EMBL" id="CAG8703593.1"/>
    </source>
</evidence>
<feature type="non-terminal residue" evidence="1">
    <location>
        <position position="103"/>
    </location>
</feature>